<organism evidence="3 4">
    <name type="scientific">Naegleria fowleri</name>
    <name type="common">Brain eating amoeba</name>
    <dbReference type="NCBI Taxonomy" id="5763"/>
    <lineage>
        <taxon>Eukaryota</taxon>
        <taxon>Discoba</taxon>
        <taxon>Heterolobosea</taxon>
        <taxon>Tetramitia</taxon>
        <taxon>Eutetramitia</taxon>
        <taxon>Vahlkampfiidae</taxon>
        <taxon>Naegleria</taxon>
    </lineage>
</organism>
<dbReference type="Gene3D" id="2.20.70.30">
    <property type="entry name" value="Nascent polypeptide-associated complex domain"/>
    <property type="match status" value="1"/>
</dbReference>
<evidence type="ECO:0000313" key="3">
    <source>
        <dbReference type="EMBL" id="KAF0972028.1"/>
    </source>
</evidence>
<dbReference type="VEuPathDB" id="AmoebaDB:NfTy_087610"/>
<gene>
    <name evidence="3" type="ORF">FDP41_009724</name>
</gene>
<feature type="region of interest" description="Disordered" evidence="1">
    <location>
        <begin position="124"/>
        <end position="154"/>
    </location>
</feature>
<dbReference type="SMART" id="SM01407">
    <property type="entry name" value="NAC"/>
    <property type="match status" value="1"/>
</dbReference>
<dbReference type="AlphaFoldDB" id="A0A6A5BDN6"/>
<comment type="caution">
    <text evidence="3">The sequence shown here is derived from an EMBL/GenBank/DDBJ whole genome shotgun (WGS) entry which is preliminary data.</text>
</comment>
<dbReference type="InterPro" id="IPR002715">
    <property type="entry name" value="Nas_poly-pep-assoc_cplx_dom"/>
</dbReference>
<feature type="compositionally biased region" description="Basic residues" evidence="1">
    <location>
        <begin position="40"/>
        <end position="52"/>
    </location>
</feature>
<dbReference type="Pfam" id="PF19026">
    <property type="entry name" value="UBA_HYPK"/>
    <property type="match status" value="1"/>
</dbReference>
<dbReference type="GeneID" id="68116939"/>
<dbReference type="CDD" id="cd14278">
    <property type="entry name" value="UBA_NAC_like"/>
    <property type="match status" value="1"/>
</dbReference>
<dbReference type="RefSeq" id="XP_044556743.1">
    <property type="nucleotide sequence ID" value="XM_044713713.1"/>
</dbReference>
<keyword evidence="4" id="KW-1185">Reference proteome</keyword>
<dbReference type="GO" id="GO:0005854">
    <property type="term" value="C:nascent polypeptide-associated complex"/>
    <property type="evidence" value="ECO:0007669"/>
    <property type="project" value="InterPro"/>
</dbReference>
<dbReference type="VEuPathDB" id="AmoebaDB:FDP41_009724"/>
<reference evidence="3 4" key="1">
    <citation type="journal article" date="2019" name="Sci. Rep.">
        <title>Nanopore sequencing improves the draft genome of the human pathogenic amoeba Naegleria fowleri.</title>
        <authorList>
            <person name="Liechti N."/>
            <person name="Schurch N."/>
            <person name="Bruggmann R."/>
            <person name="Wittwer M."/>
        </authorList>
    </citation>
    <scope>NUCLEOTIDE SEQUENCE [LARGE SCALE GENOMIC DNA]</scope>
    <source>
        <strain evidence="3 4">ATCC 30894</strain>
    </source>
</reference>
<dbReference type="InterPro" id="IPR044034">
    <property type="entry name" value="NAC-like_UBA"/>
</dbReference>
<dbReference type="Pfam" id="PF01849">
    <property type="entry name" value="NAC"/>
    <property type="match status" value="1"/>
</dbReference>
<sequence length="189" mass="20670">MSSDEPKIENVEDSVPTLEDVPSTAAGAEQKGESAAAAAARHRQSKAEKKNKKAILKAGLKEYAGVKQVTIRSAQRLTLTIDDPEVYISDNGNGTATFVVFGKFNMEDPTQQRGAQAMQDLLKSKPEEEEEEMPPMEPVEETPEELPENVTESDVQMVVDQTGLTRNQAIRRIKEKGGDIIEAITSVTK</sequence>
<evidence type="ECO:0000313" key="4">
    <source>
        <dbReference type="Proteomes" id="UP000444721"/>
    </source>
</evidence>
<feature type="domain" description="NAC-A/B" evidence="2">
    <location>
        <begin position="45"/>
        <end position="113"/>
    </location>
</feature>
<evidence type="ECO:0000259" key="2">
    <source>
        <dbReference type="PROSITE" id="PS51151"/>
    </source>
</evidence>
<name>A0A6A5BDN6_NAEFO</name>
<dbReference type="EMBL" id="VFQX01000072">
    <property type="protein sequence ID" value="KAF0972028.1"/>
    <property type="molecule type" value="Genomic_DNA"/>
</dbReference>
<feature type="compositionally biased region" description="Low complexity" evidence="1">
    <location>
        <begin position="25"/>
        <end position="39"/>
    </location>
</feature>
<feature type="compositionally biased region" description="Basic and acidic residues" evidence="1">
    <location>
        <begin position="1"/>
        <end position="10"/>
    </location>
</feature>
<protein>
    <recommendedName>
        <fullName evidence="2">NAC-A/B domain-containing protein</fullName>
    </recommendedName>
</protein>
<dbReference type="Gene3D" id="1.10.8.10">
    <property type="entry name" value="DNA helicase RuvA subunit, C-terminal domain"/>
    <property type="match status" value="1"/>
</dbReference>
<dbReference type="OrthoDB" id="1875589at2759"/>
<dbReference type="InterPro" id="IPR038187">
    <property type="entry name" value="NAC_A/B_dom_sf"/>
</dbReference>
<feature type="region of interest" description="Disordered" evidence="1">
    <location>
        <begin position="1"/>
        <end position="52"/>
    </location>
</feature>
<dbReference type="VEuPathDB" id="AmoebaDB:NF0004310"/>
<dbReference type="OMA" id="MKPIPMV"/>
<accession>A0A6A5BDN6</accession>
<dbReference type="PROSITE" id="PS51151">
    <property type="entry name" value="NAC_AB"/>
    <property type="match status" value="1"/>
</dbReference>
<proteinExistence type="predicted"/>
<feature type="compositionally biased region" description="Acidic residues" evidence="1">
    <location>
        <begin position="127"/>
        <end position="147"/>
    </location>
</feature>
<dbReference type="CDD" id="cd22054">
    <property type="entry name" value="NAC_NACA"/>
    <property type="match status" value="1"/>
</dbReference>
<dbReference type="InterPro" id="IPR016641">
    <property type="entry name" value="EGD2/NACA0like"/>
</dbReference>
<dbReference type="PANTHER" id="PTHR21713">
    <property type="entry name" value="NASCENT POLYPEPTIDE ASSOCIATED COMPLEX ALPHA SUBUNIT-RELATED"/>
    <property type="match status" value="1"/>
</dbReference>
<evidence type="ECO:0000256" key="1">
    <source>
        <dbReference type="SAM" id="MobiDB-lite"/>
    </source>
</evidence>
<dbReference type="Proteomes" id="UP000444721">
    <property type="component" value="Unassembled WGS sequence"/>
</dbReference>